<feature type="transmembrane region" description="Helical" evidence="1">
    <location>
        <begin position="47"/>
        <end position="67"/>
    </location>
</feature>
<dbReference type="Pfam" id="PF26514">
    <property type="entry name" value="DUF8173"/>
    <property type="match status" value="1"/>
</dbReference>
<dbReference type="RefSeq" id="WP_049992203.1">
    <property type="nucleotide sequence ID" value="NZ_FOIS01000003.1"/>
</dbReference>
<dbReference type="AlphaFoldDB" id="A0A1I0PN47"/>
<dbReference type="Proteomes" id="UP000183275">
    <property type="component" value="Unassembled WGS sequence"/>
</dbReference>
<reference evidence="4" key="1">
    <citation type="submission" date="2016-10" db="EMBL/GenBank/DDBJ databases">
        <authorList>
            <person name="Varghese N."/>
        </authorList>
    </citation>
    <scope>NUCLEOTIDE SEQUENCE [LARGE SCALE GENOMIC DNA]</scope>
    <source>
        <strain evidence="4">CGMCC 1.12284</strain>
    </source>
</reference>
<dbReference type="EMBL" id="FOIS01000003">
    <property type="protein sequence ID" value="SEW15675.1"/>
    <property type="molecule type" value="Genomic_DNA"/>
</dbReference>
<evidence type="ECO:0000313" key="3">
    <source>
        <dbReference type="EMBL" id="SEW15675.1"/>
    </source>
</evidence>
<keyword evidence="4" id="KW-1185">Reference proteome</keyword>
<feature type="transmembrane region" description="Helical" evidence="1">
    <location>
        <begin position="144"/>
        <end position="162"/>
    </location>
</feature>
<dbReference type="eggNOG" id="arCOG04555">
    <property type="taxonomic scope" value="Archaea"/>
</dbReference>
<accession>A0A1I0PN47</accession>
<keyword evidence="1" id="KW-1133">Transmembrane helix</keyword>
<feature type="domain" description="DUF8173" evidence="2">
    <location>
        <begin position="11"/>
        <end position="184"/>
    </location>
</feature>
<name>A0A1I0PN47_9EURY</name>
<keyword evidence="1" id="KW-0472">Membrane</keyword>
<feature type="transmembrane region" description="Helical" evidence="1">
    <location>
        <begin position="119"/>
        <end position="137"/>
    </location>
</feature>
<gene>
    <name evidence="3" type="ORF">SAMN05216285_2738</name>
</gene>
<evidence type="ECO:0000256" key="1">
    <source>
        <dbReference type="SAM" id="Phobius"/>
    </source>
</evidence>
<dbReference type="InterPro" id="IPR058486">
    <property type="entry name" value="DUF8173"/>
</dbReference>
<evidence type="ECO:0000313" key="4">
    <source>
        <dbReference type="Proteomes" id="UP000183275"/>
    </source>
</evidence>
<proteinExistence type="predicted"/>
<evidence type="ECO:0000259" key="2">
    <source>
        <dbReference type="Pfam" id="PF26514"/>
    </source>
</evidence>
<feature type="transmembrane region" description="Helical" evidence="1">
    <location>
        <begin position="88"/>
        <end position="113"/>
    </location>
</feature>
<organism evidence="3 4">
    <name type="scientific">Natrinema salifodinae</name>
    <dbReference type="NCBI Taxonomy" id="1202768"/>
    <lineage>
        <taxon>Archaea</taxon>
        <taxon>Methanobacteriati</taxon>
        <taxon>Methanobacteriota</taxon>
        <taxon>Stenosarchaea group</taxon>
        <taxon>Halobacteria</taxon>
        <taxon>Halobacteriales</taxon>
        <taxon>Natrialbaceae</taxon>
        <taxon>Natrinema</taxon>
    </lineage>
</organism>
<dbReference type="OrthoDB" id="205969at2157"/>
<sequence length="187" mass="18997">MLFRSLRPRAVALATVAFLATGPVTALAQRAPDEVRTGVETATGYPWYVDGIAPALITLVVGGLLIVASPDGTRRQTDRALESPGAAFVYGLLSLIVVVGASFLLAITMIGIVLAIPLLLGYAIALIVAGEFGYLAVGRLAADAWPAALAVAIAVSALTGLVPVLGSLVGFVIGMIGAGTVVMEIVD</sequence>
<protein>
    <recommendedName>
        <fullName evidence="2">DUF8173 domain-containing protein</fullName>
    </recommendedName>
</protein>
<keyword evidence="1" id="KW-0812">Transmembrane</keyword>